<dbReference type="Proteomes" id="UP000297299">
    <property type="component" value="Unassembled WGS sequence"/>
</dbReference>
<protein>
    <submittedName>
        <fullName evidence="1">Uncharacterized protein</fullName>
    </submittedName>
</protein>
<dbReference type="AlphaFoldDB" id="A0A4Y8DJ91"/>
<keyword evidence="2" id="KW-1185">Reference proteome</keyword>
<comment type="caution">
    <text evidence="1">The sequence shown here is derived from an EMBL/GenBank/DDBJ whole genome shotgun (WGS) entry which is preliminary data.</text>
</comment>
<organism evidence="1 2">
    <name type="scientific">Botryotinia calthae</name>
    <dbReference type="NCBI Taxonomy" id="38488"/>
    <lineage>
        <taxon>Eukaryota</taxon>
        <taxon>Fungi</taxon>
        <taxon>Dikarya</taxon>
        <taxon>Ascomycota</taxon>
        <taxon>Pezizomycotina</taxon>
        <taxon>Leotiomycetes</taxon>
        <taxon>Helotiales</taxon>
        <taxon>Sclerotiniaceae</taxon>
        <taxon>Botryotinia</taxon>
    </lineage>
</organism>
<evidence type="ECO:0000313" key="1">
    <source>
        <dbReference type="EMBL" id="TEY86392.1"/>
    </source>
</evidence>
<gene>
    <name evidence="1" type="ORF">BOTCAL_0009g00190</name>
</gene>
<sequence>MVVYQGYPLCAQDFKDNLGHSVLRNLNRFKVKARNNVIHHQERFVPYYYIMVVYPVIAKA</sequence>
<proteinExistence type="predicted"/>
<name>A0A4Y8DJ91_9HELO</name>
<reference evidence="1 2" key="1">
    <citation type="submission" date="2017-11" db="EMBL/GenBank/DDBJ databases">
        <title>Comparative genomics of Botrytis spp.</title>
        <authorList>
            <person name="Valero-Jimenez C.A."/>
            <person name="Tapia P."/>
            <person name="Veloso J."/>
            <person name="Silva-Moreno E."/>
            <person name="Staats M."/>
            <person name="Valdes J.H."/>
            <person name="Van Kan J.A.L."/>
        </authorList>
    </citation>
    <scope>NUCLEOTIDE SEQUENCE [LARGE SCALE GENOMIC DNA]</scope>
    <source>
        <strain evidence="1 2">MUCL2830</strain>
    </source>
</reference>
<evidence type="ECO:0000313" key="2">
    <source>
        <dbReference type="Proteomes" id="UP000297299"/>
    </source>
</evidence>
<accession>A0A4Y8DJ91</accession>
<dbReference type="EMBL" id="PHWZ01000009">
    <property type="protein sequence ID" value="TEY86392.1"/>
    <property type="molecule type" value="Genomic_DNA"/>
</dbReference>